<keyword evidence="1" id="KW-0472">Membrane</keyword>
<proteinExistence type="predicted"/>
<feature type="transmembrane region" description="Helical" evidence="1">
    <location>
        <begin position="104"/>
        <end position="123"/>
    </location>
</feature>
<feature type="domain" description="Sensor histidine kinase NatK-like C-terminal" evidence="2">
    <location>
        <begin position="301"/>
        <end position="402"/>
    </location>
</feature>
<evidence type="ECO:0000313" key="4">
    <source>
        <dbReference type="Proteomes" id="UP000287605"/>
    </source>
</evidence>
<organism evidence="3 4">
    <name type="scientific">Vagococcus elongatus</name>
    <dbReference type="NCBI Taxonomy" id="180344"/>
    <lineage>
        <taxon>Bacteria</taxon>
        <taxon>Bacillati</taxon>
        <taxon>Bacillota</taxon>
        <taxon>Bacilli</taxon>
        <taxon>Lactobacillales</taxon>
        <taxon>Enterococcaceae</taxon>
        <taxon>Vagococcus</taxon>
    </lineage>
</organism>
<evidence type="ECO:0000313" key="3">
    <source>
        <dbReference type="EMBL" id="RSU09456.1"/>
    </source>
</evidence>
<sequence length="405" mass="46422">MLYLLIRSFFPLKENHLWKGLVLIGFVSVMTTPSYSNERLTVIMLLFVLFSLAVVLSFEGTFVQKISVAVILYPVVQGSSYLFYDLGFQLWLLLNGNPVTDSFLHIASFLLKFLFWVLIYKLFKNRIRNSSTFLNHRMWLIMVLISLASFISLQSLILFAPQQAVLIYPACLACILTSLGIIYLIGYMADTVKIDLENQQLKLQETYYEELADNQLEIRKIRHDMNHHLSVIGVLIEAGDFKQTQDYFDQLSLQLSSYGKEFCENSLVNAVINSKYSKFQEHHVDTFLNISIDDAPAIDDISLCTIFANTMENALEAVLTIENPEERKMKIQARYQNGYFSYKITNNKGNDIRETKDGLITTKENKKAHGYGLKIVESVVNKYNGTFDISHNENEFSLVILIGNI</sequence>
<dbReference type="CDD" id="cd16935">
    <property type="entry name" value="HATPase_AgrC-ComD-like"/>
    <property type="match status" value="1"/>
</dbReference>
<reference evidence="3 4" key="1">
    <citation type="submission" date="2017-05" db="EMBL/GenBank/DDBJ databases">
        <title>Vagococcus spp. assemblies.</title>
        <authorList>
            <person name="Gulvik C.A."/>
        </authorList>
    </citation>
    <scope>NUCLEOTIDE SEQUENCE [LARGE SCALE GENOMIC DNA]</scope>
    <source>
        <strain evidence="3 4">CCUG 51432</strain>
    </source>
</reference>
<feature type="transmembrane region" description="Helical" evidence="1">
    <location>
        <begin position="66"/>
        <end position="84"/>
    </location>
</feature>
<dbReference type="SUPFAM" id="SSF55874">
    <property type="entry name" value="ATPase domain of HSP90 chaperone/DNA topoisomerase II/histidine kinase"/>
    <property type="match status" value="1"/>
</dbReference>
<protein>
    <recommendedName>
        <fullName evidence="2">Sensor histidine kinase NatK-like C-terminal domain-containing protein</fullName>
    </recommendedName>
</protein>
<dbReference type="PANTHER" id="PTHR40448">
    <property type="entry name" value="TWO-COMPONENT SENSOR HISTIDINE KINASE"/>
    <property type="match status" value="1"/>
</dbReference>
<comment type="caution">
    <text evidence="3">The sequence shown here is derived from an EMBL/GenBank/DDBJ whole genome shotgun (WGS) entry which is preliminary data.</text>
</comment>
<evidence type="ECO:0000256" key="1">
    <source>
        <dbReference type="SAM" id="Phobius"/>
    </source>
</evidence>
<feature type="transmembrane region" description="Helical" evidence="1">
    <location>
        <begin position="139"/>
        <end position="160"/>
    </location>
</feature>
<dbReference type="InterPro" id="IPR036890">
    <property type="entry name" value="HATPase_C_sf"/>
</dbReference>
<gene>
    <name evidence="3" type="ORF">CBF29_11445</name>
</gene>
<accession>A0A430AN07</accession>
<dbReference type="EMBL" id="NGKA01000021">
    <property type="protein sequence ID" value="RSU09456.1"/>
    <property type="molecule type" value="Genomic_DNA"/>
</dbReference>
<keyword evidence="1" id="KW-1133">Transmembrane helix</keyword>
<dbReference type="AlphaFoldDB" id="A0A430AN07"/>
<dbReference type="GO" id="GO:0042802">
    <property type="term" value="F:identical protein binding"/>
    <property type="evidence" value="ECO:0007669"/>
    <property type="project" value="TreeGrafter"/>
</dbReference>
<evidence type="ECO:0000259" key="2">
    <source>
        <dbReference type="Pfam" id="PF14501"/>
    </source>
</evidence>
<feature type="transmembrane region" description="Helical" evidence="1">
    <location>
        <begin position="166"/>
        <end position="186"/>
    </location>
</feature>
<dbReference type="Proteomes" id="UP000287605">
    <property type="component" value="Unassembled WGS sequence"/>
</dbReference>
<keyword evidence="4" id="KW-1185">Reference proteome</keyword>
<feature type="transmembrane region" description="Helical" evidence="1">
    <location>
        <begin position="41"/>
        <end position="59"/>
    </location>
</feature>
<dbReference type="RefSeq" id="WP_126809860.1">
    <property type="nucleotide sequence ID" value="NZ_NGKA01000021.1"/>
</dbReference>
<keyword evidence="1" id="KW-0812">Transmembrane</keyword>
<name>A0A430AN07_9ENTE</name>
<dbReference type="Gene3D" id="3.30.565.10">
    <property type="entry name" value="Histidine kinase-like ATPase, C-terminal domain"/>
    <property type="match status" value="1"/>
</dbReference>
<dbReference type="PANTHER" id="PTHR40448:SF1">
    <property type="entry name" value="TWO-COMPONENT SENSOR HISTIDINE KINASE"/>
    <property type="match status" value="1"/>
</dbReference>
<dbReference type="InterPro" id="IPR032834">
    <property type="entry name" value="NatK-like_C"/>
</dbReference>
<dbReference type="OrthoDB" id="9813149at2"/>
<dbReference type="Pfam" id="PF14501">
    <property type="entry name" value="HATPase_c_5"/>
    <property type="match status" value="1"/>
</dbReference>